<reference evidence="1" key="1">
    <citation type="submission" date="2020-09" db="EMBL/GenBank/DDBJ databases">
        <title>Pelobacter alkaliphilus sp. nov., a novel anaerobic arsenate-reducing bacterium from terrestrial mud volcano.</title>
        <authorList>
            <person name="Khomyakova M.A."/>
            <person name="Merkel A.Y."/>
            <person name="Slobodkin A.I."/>
        </authorList>
    </citation>
    <scope>NUCLEOTIDE SEQUENCE</scope>
    <source>
        <strain evidence="1">M08fum</strain>
    </source>
</reference>
<dbReference type="Pfam" id="PF05635">
    <property type="entry name" value="23S_rRNA_IVP"/>
    <property type="match status" value="1"/>
</dbReference>
<dbReference type="EMBL" id="JACWUN010000008">
    <property type="protein sequence ID" value="MBD1400683.1"/>
    <property type="molecule type" value="Genomic_DNA"/>
</dbReference>
<dbReference type="InterPro" id="IPR036583">
    <property type="entry name" value="23S_rRNA_IVS_sf"/>
</dbReference>
<dbReference type="NCBIfam" id="TIGR02436">
    <property type="entry name" value="four helix bundle protein"/>
    <property type="match status" value="1"/>
</dbReference>
<evidence type="ECO:0000313" key="2">
    <source>
        <dbReference type="Proteomes" id="UP000632828"/>
    </source>
</evidence>
<proteinExistence type="predicted"/>
<dbReference type="InterPro" id="IPR012657">
    <property type="entry name" value="23S_rRNA-intervening_sequence"/>
</dbReference>
<evidence type="ECO:0000313" key="1">
    <source>
        <dbReference type="EMBL" id="MBD1400683.1"/>
    </source>
</evidence>
<dbReference type="RefSeq" id="WP_191155471.1">
    <property type="nucleotide sequence ID" value="NZ_JACWUN010000008.1"/>
</dbReference>
<gene>
    <name evidence="1" type="ORF">ICT70_08385</name>
</gene>
<dbReference type="PANTHER" id="PTHR38471">
    <property type="entry name" value="FOUR HELIX BUNDLE PROTEIN"/>
    <property type="match status" value="1"/>
</dbReference>
<organism evidence="1 2">
    <name type="scientific">Pelovirga terrestris</name>
    <dbReference type="NCBI Taxonomy" id="2771352"/>
    <lineage>
        <taxon>Bacteria</taxon>
        <taxon>Pseudomonadati</taxon>
        <taxon>Thermodesulfobacteriota</taxon>
        <taxon>Desulfuromonadia</taxon>
        <taxon>Geobacterales</taxon>
        <taxon>Geobacteraceae</taxon>
        <taxon>Pelovirga</taxon>
    </lineage>
</organism>
<protein>
    <submittedName>
        <fullName evidence="1">Four helix bundle protein</fullName>
    </submittedName>
</protein>
<dbReference type="CDD" id="cd16377">
    <property type="entry name" value="23S_rRNA_IVP_like"/>
    <property type="match status" value="1"/>
</dbReference>
<name>A0A8J6QXC7_9BACT</name>
<comment type="caution">
    <text evidence="1">The sequence shown here is derived from an EMBL/GenBank/DDBJ whole genome shotgun (WGS) entry which is preliminary data.</text>
</comment>
<accession>A0A8J6QXC7</accession>
<dbReference type="Gene3D" id="1.20.1440.60">
    <property type="entry name" value="23S rRNA-intervening sequence"/>
    <property type="match status" value="1"/>
</dbReference>
<dbReference type="AlphaFoldDB" id="A0A8J6QXC7"/>
<dbReference type="NCBIfam" id="NF008911">
    <property type="entry name" value="PRK12275.1-2"/>
    <property type="match status" value="1"/>
</dbReference>
<dbReference type="Proteomes" id="UP000632828">
    <property type="component" value="Unassembled WGS sequence"/>
</dbReference>
<dbReference type="PANTHER" id="PTHR38471:SF2">
    <property type="entry name" value="FOUR HELIX BUNDLE PROTEIN"/>
    <property type="match status" value="1"/>
</dbReference>
<keyword evidence="2" id="KW-1185">Reference proteome</keyword>
<dbReference type="SUPFAM" id="SSF158446">
    <property type="entry name" value="IVS-encoded protein-like"/>
    <property type="match status" value="1"/>
</dbReference>
<sequence length="122" mass="13672">MDIRPHRKLDVWQKSMQLTKDIYEITTSFPRSEVYGLSSQMRRAATSIPSNIAEGAGRRGNKEFLQFIGIAQGSASELDTQLELATMVGYIDKATGENLAQKLNDLTKMLYGLSRALHPERP</sequence>